<comment type="caution">
    <text evidence="3">The sequence shown here is derived from an EMBL/GenBank/DDBJ whole genome shotgun (WGS) entry which is preliminary data.</text>
</comment>
<evidence type="ECO:0000259" key="2">
    <source>
        <dbReference type="PROSITE" id="PS50158"/>
    </source>
</evidence>
<evidence type="ECO:0000313" key="3">
    <source>
        <dbReference type="EMBL" id="GJT51722.1"/>
    </source>
</evidence>
<evidence type="ECO:0000256" key="1">
    <source>
        <dbReference type="PROSITE-ProRule" id="PRU00047"/>
    </source>
</evidence>
<proteinExistence type="predicted"/>
<dbReference type="InterPro" id="IPR036875">
    <property type="entry name" value="Znf_CCHC_sf"/>
</dbReference>
<name>A0ABQ5ELI8_9ASTR</name>
<reference evidence="3" key="2">
    <citation type="submission" date="2022-01" db="EMBL/GenBank/DDBJ databases">
        <authorList>
            <person name="Yamashiro T."/>
            <person name="Shiraishi A."/>
            <person name="Satake H."/>
            <person name="Nakayama K."/>
        </authorList>
    </citation>
    <scope>NUCLEOTIDE SEQUENCE</scope>
</reference>
<accession>A0ABQ5ELI8</accession>
<keyword evidence="1" id="KW-0863">Zinc-finger</keyword>
<dbReference type="EMBL" id="BQNB010016431">
    <property type="protein sequence ID" value="GJT51722.1"/>
    <property type="molecule type" value="Genomic_DNA"/>
</dbReference>
<dbReference type="SMART" id="SM00343">
    <property type="entry name" value="ZnF_C2HC"/>
    <property type="match status" value="1"/>
</dbReference>
<organism evidence="3 4">
    <name type="scientific">Tanacetum coccineum</name>
    <dbReference type="NCBI Taxonomy" id="301880"/>
    <lineage>
        <taxon>Eukaryota</taxon>
        <taxon>Viridiplantae</taxon>
        <taxon>Streptophyta</taxon>
        <taxon>Embryophyta</taxon>
        <taxon>Tracheophyta</taxon>
        <taxon>Spermatophyta</taxon>
        <taxon>Magnoliopsida</taxon>
        <taxon>eudicotyledons</taxon>
        <taxon>Gunneridae</taxon>
        <taxon>Pentapetalae</taxon>
        <taxon>asterids</taxon>
        <taxon>campanulids</taxon>
        <taxon>Asterales</taxon>
        <taxon>Asteraceae</taxon>
        <taxon>Asteroideae</taxon>
        <taxon>Anthemideae</taxon>
        <taxon>Anthemidinae</taxon>
        <taxon>Tanacetum</taxon>
    </lineage>
</organism>
<gene>
    <name evidence="3" type="ORF">Tco_0977879</name>
</gene>
<dbReference type="Proteomes" id="UP001151760">
    <property type="component" value="Unassembled WGS sequence"/>
</dbReference>
<protein>
    <recommendedName>
        <fullName evidence="2">CCHC-type domain-containing protein</fullName>
    </recommendedName>
</protein>
<keyword evidence="4" id="KW-1185">Reference proteome</keyword>
<dbReference type="Pfam" id="PF00098">
    <property type="entry name" value="zf-CCHC"/>
    <property type="match status" value="1"/>
</dbReference>
<keyword evidence="1" id="KW-0862">Zinc</keyword>
<dbReference type="SUPFAM" id="SSF57756">
    <property type="entry name" value="Retrovirus zinc finger-like domains"/>
    <property type="match status" value="1"/>
</dbReference>
<dbReference type="PROSITE" id="PS50158">
    <property type="entry name" value="ZF_CCHC"/>
    <property type="match status" value="1"/>
</dbReference>
<dbReference type="InterPro" id="IPR001878">
    <property type="entry name" value="Znf_CCHC"/>
</dbReference>
<reference evidence="3" key="1">
    <citation type="journal article" date="2022" name="Int. J. Mol. Sci.">
        <title>Draft Genome of Tanacetum Coccineum: Genomic Comparison of Closely Related Tanacetum-Family Plants.</title>
        <authorList>
            <person name="Yamashiro T."/>
            <person name="Shiraishi A."/>
            <person name="Nakayama K."/>
            <person name="Satake H."/>
        </authorList>
    </citation>
    <scope>NUCLEOTIDE SEQUENCE</scope>
</reference>
<evidence type="ECO:0000313" key="4">
    <source>
        <dbReference type="Proteomes" id="UP001151760"/>
    </source>
</evidence>
<keyword evidence="1" id="KW-0479">Metal-binding</keyword>
<feature type="domain" description="CCHC-type" evidence="2">
    <location>
        <begin position="22"/>
        <end position="37"/>
    </location>
</feature>
<sequence length="85" mass="10033">MTVAGARETVGSQVVQQNEIQCFNCKGFGHYAKECRKPKRVKDYTYHKECKQAEQGVLLHAEQADWLANIKRRRDWMNRNWKAHL</sequence>
<dbReference type="Gene3D" id="4.10.60.10">
    <property type="entry name" value="Zinc finger, CCHC-type"/>
    <property type="match status" value="1"/>
</dbReference>